<dbReference type="PROSITE" id="PS51257">
    <property type="entry name" value="PROKAR_LIPOPROTEIN"/>
    <property type="match status" value="1"/>
</dbReference>
<evidence type="ECO:0000313" key="2">
    <source>
        <dbReference type="EMBL" id="TMW14608.1"/>
    </source>
</evidence>
<dbReference type="RefSeq" id="WP_138770975.1">
    <property type="nucleotide sequence ID" value="NZ_JBHSSX010000007.1"/>
</dbReference>
<protein>
    <recommendedName>
        <fullName evidence="4">Lipoprotein</fullName>
    </recommendedName>
</protein>
<dbReference type="EMBL" id="VCQT01000012">
    <property type="protein sequence ID" value="TMW14608.1"/>
    <property type="molecule type" value="Genomic_DNA"/>
</dbReference>
<evidence type="ECO:0000256" key="1">
    <source>
        <dbReference type="SAM" id="Coils"/>
    </source>
</evidence>
<keyword evidence="3" id="KW-1185">Reference proteome</keyword>
<accession>A0ABY2XRU8</accession>
<comment type="caution">
    <text evidence="2">The sequence shown here is derived from an EMBL/GenBank/DDBJ whole genome shotgun (WGS) entry which is preliminary data.</text>
</comment>
<organism evidence="2 3">
    <name type="scientific">Alloalcanivorax gelatiniphagus</name>
    <dbReference type="NCBI Taxonomy" id="1194167"/>
    <lineage>
        <taxon>Bacteria</taxon>
        <taxon>Pseudomonadati</taxon>
        <taxon>Pseudomonadota</taxon>
        <taxon>Gammaproteobacteria</taxon>
        <taxon>Oceanospirillales</taxon>
        <taxon>Alcanivoracaceae</taxon>
        <taxon>Alloalcanivorax</taxon>
    </lineage>
</organism>
<proteinExistence type="predicted"/>
<evidence type="ECO:0000313" key="3">
    <source>
        <dbReference type="Proteomes" id="UP000739180"/>
    </source>
</evidence>
<dbReference type="Proteomes" id="UP000739180">
    <property type="component" value="Unassembled WGS sequence"/>
</dbReference>
<name>A0ABY2XRU8_9GAMM</name>
<gene>
    <name evidence="2" type="ORF">FGS76_02125</name>
</gene>
<feature type="coiled-coil region" evidence="1">
    <location>
        <begin position="23"/>
        <end position="50"/>
    </location>
</feature>
<reference evidence="2 3" key="1">
    <citation type="submission" date="2019-05" db="EMBL/GenBank/DDBJ databases">
        <title>Genome of Alcanivorax gelatiniphagus, an oil degrading marine bacteria.</title>
        <authorList>
            <person name="Kwon K.K."/>
        </authorList>
    </citation>
    <scope>NUCLEOTIDE SEQUENCE [LARGE SCALE GENOMIC DNA]</scope>
    <source>
        <strain evidence="2 3">MEBiC 08158</strain>
    </source>
</reference>
<sequence>MEIVRRASFGLFWMIVFLVGCAESTSEEKLQALEEKQKEYQARIDGISDEEARRTLTHLNDMSFWIERSELEQKVPPEQVEYEPSAFTILDDYENPRDMAEQWAAGLMLVNDVRSRPSETRVLSPFEYPFESRLEWRSVTLKDGTALSVVKRDPFADQTGLAPIVLWNSAFERLETRLERHRNLPPGQVPAQPAPVVRARGKLTLKVPESLPLLAFTTAEVGETREVAGWSFTLKQIDGHRARLIIGLPKDFDQENVDTVLDSMVVEASDESGRFLSRSGSSQGPEGREGSMLDVLDTLIEAAEAGKLDDQDMQERLVREQRNLLDEDHPELYYEVAFRGMVNRIQLRIPGLAKESVLTVPLDMTPVQFEVPDNLNGPKPFGVTARVYDHDAADWLLNQPLEARPDELASLITTTFSAGEDIGTPGFEVTDKVYFHFPERMSNRLVSTFERFDEVNALALLDESGKVLYEYDPADRDAPLKFTVDRVEYQPGRFDAPPARLRGEIDITLYTNINVSDYSIDALPEGYEMHGPVLFGPQAADNQVPDLVLAYDAEENYLKKITTVRHGFDEGWPRRAYHFYGMPEGFVFVSRGTGQKVPYAFQVSLQESE</sequence>
<keyword evidence="1" id="KW-0175">Coiled coil</keyword>
<evidence type="ECO:0008006" key="4">
    <source>
        <dbReference type="Google" id="ProtNLM"/>
    </source>
</evidence>